<dbReference type="PANTHER" id="PTHR45816">
    <property type="entry name" value="MIR DOMAIN-CONTAINING PROTEIN"/>
    <property type="match status" value="1"/>
</dbReference>
<dbReference type="GO" id="GO:0070679">
    <property type="term" value="F:inositol 1,4,5 trisphosphate binding"/>
    <property type="evidence" value="ECO:0007669"/>
    <property type="project" value="InterPro"/>
</dbReference>
<feature type="transmembrane region" description="Helical" evidence="6">
    <location>
        <begin position="2427"/>
        <end position="2449"/>
    </location>
</feature>
<dbReference type="RefSeq" id="XP_001017190.2">
    <property type="nucleotide sequence ID" value="XM_001017190.2"/>
</dbReference>
<dbReference type="InterPro" id="IPR000493">
    <property type="entry name" value="InsP3_rcpt"/>
</dbReference>
<dbReference type="InterPro" id="IPR014821">
    <property type="entry name" value="Ins145_P3_rcpt"/>
</dbReference>
<dbReference type="Pfam" id="PF08709">
    <property type="entry name" value="Ins145_P3_rec"/>
    <property type="match status" value="1"/>
</dbReference>
<dbReference type="InterPro" id="IPR005821">
    <property type="entry name" value="Ion_trans_dom"/>
</dbReference>
<comment type="subcellular location">
    <subcellularLocation>
        <location evidence="1">Membrane</location>
        <topology evidence="1">Multi-pass membrane protein</topology>
    </subcellularLocation>
</comment>
<dbReference type="PANTHER" id="PTHR45816:SF4">
    <property type="entry name" value="RYR_IP3R HOMOLOGY ASSOCIATED DOMAIN-CONTAINING PROTEIN"/>
    <property type="match status" value="1"/>
</dbReference>
<name>Q23K98_TETTS</name>
<evidence type="ECO:0000256" key="1">
    <source>
        <dbReference type="ARBA" id="ARBA00004141"/>
    </source>
</evidence>
<evidence type="ECO:0000256" key="6">
    <source>
        <dbReference type="SAM" id="Phobius"/>
    </source>
</evidence>
<evidence type="ECO:0000259" key="8">
    <source>
        <dbReference type="Pfam" id="PF08454"/>
    </source>
</evidence>
<dbReference type="GO" id="GO:0005220">
    <property type="term" value="F:inositol 1,4,5-trisphosphate-gated calcium channel activity"/>
    <property type="evidence" value="ECO:0007669"/>
    <property type="project" value="InterPro"/>
</dbReference>
<feature type="transmembrane region" description="Helical" evidence="6">
    <location>
        <begin position="2534"/>
        <end position="2562"/>
    </location>
</feature>
<keyword evidence="11" id="KW-1185">Reference proteome</keyword>
<feature type="domain" description="Inositol 1,4,5-trisphosphate/ryanodine receptor" evidence="9">
    <location>
        <begin position="4"/>
        <end position="234"/>
    </location>
</feature>
<dbReference type="InterPro" id="IPR015925">
    <property type="entry name" value="Ryanodine_IP3_receptor"/>
</dbReference>
<evidence type="ECO:0000259" key="7">
    <source>
        <dbReference type="Pfam" id="PF00520"/>
    </source>
</evidence>
<dbReference type="InterPro" id="IPR036300">
    <property type="entry name" value="MIR_dom_sf"/>
</dbReference>
<reference evidence="11" key="1">
    <citation type="journal article" date="2006" name="PLoS Biol.">
        <title>Macronuclear genome sequence of the ciliate Tetrahymena thermophila, a model eukaryote.</title>
        <authorList>
            <person name="Eisen J.A."/>
            <person name="Coyne R.S."/>
            <person name="Wu M."/>
            <person name="Wu D."/>
            <person name="Thiagarajan M."/>
            <person name="Wortman J.R."/>
            <person name="Badger J.H."/>
            <person name="Ren Q."/>
            <person name="Amedeo P."/>
            <person name="Jones K.M."/>
            <person name="Tallon L.J."/>
            <person name="Delcher A.L."/>
            <person name="Salzberg S.L."/>
            <person name="Silva J.C."/>
            <person name="Haas B.J."/>
            <person name="Majoros W.H."/>
            <person name="Farzad M."/>
            <person name="Carlton J.M."/>
            <person name="Smith R.K. Jr."/>
            <person name="Garg J."/>
            <person name="Pearlman R.E."/>
            <person name="Karrer K.M."/>
            <person name="Sun L."/>
            <person name="Manning G."/>
            <person name="Elde N.C."/>
            <person name="Turkewitz A.P."/>
            <person name="Asai D.J."/>
            <person name="Wilkes D.E."/>
            <person name="Wang Y."/>
            <person name="Cai H."/>
            <person name="Collins K."/>
            <person name="Stewart B.A."/>
            <person name="Lee S.R."/>
            <person name="Wilamowska K."/>
            <person name="Weinberg Z."/>
            <person name="Ruzzo W.L."/>
            <person name="Wloga D."/>
            <person name="Gaertig J."/>
            <person name="Frankel J."/>
            <person name="Tsao C.-C."/>
            <person name="Gorovsky M.A."/>
            <person name="Keeling P.J."/>
            <person name="Waller R.F."/>
            <person name="Patron N.J."/>
            <person name="Cherry J.M."/>
            <person name="Stover N.A."/>
            <person name="Krieger C.J."/>
            <person name="del Toro C."/>
            <person name="Ryder H.F."/>
            <person name="Williamson S.C."/>
            <person name="Barbeau R.A."/>
            <person name="Hamilton E.P."/>
            <person name="Orias E."/>
        </authorList>
    </citation>
    <scope>NUCLEOTIDE SEQUENCE [LARGE SCALE GENOMIC DNA]</scope>
    <source>
        <strain evidence="11">SB210</strain>
    </source>
</reference>
<feature type="transmembrane region" description="Helical" evidence="6">
    <location>
        <begin position="2384"/>
        <end position="2406"/>
    </location>
</feature>
<dbReference type="OrthoDB" id="313186at2759"/>
<dbReference type="GeneID" id="7823162"/>
<dbReference type="GO" id="GO:0016020">
    <property type="term" value="C:membrane"/>
    <property type="evidence" value="ECO:0007669"/>
    <property type="project" value="UniProtKB-SubCell"/>
</dbReference>
<dbReference type="Gene3D" id="2.80.10.50">
    <property type="match status" value="2"/>
</dbReference>
<dbReference type="PRINTS" id="PR00779">
    <property type="entry name" value="INSP3RECEPTR"/>
</dbReference>
<dbReference type="SUPFAM" id="SSF82109">
    <property type="entry name" value="MIR domain"/>
    <property type="match status" value="1"/>
</dbReference>
<keyword evidence="4 6" id="KW-0472">Membrane</keyword>
<keyword evidence="5" id="KW-0175">Coiled coil</keyword>
<feature type="transmembrane region" description="Helical" evidence="6">
    <location>
        <begin position="2671"/>
        <end position="2694"/>
    </location>
</feature>
<dbReference type="TCDB" id="1.A.3.2.3">
    <property type="family name" value="the ryanodine-inositol 1,4,5-triphosphate receptor ca(2+) channel (rir-cac) family"/>
</dbReference>
<dbReference type="Gene3D" id="1.10.287.70">
    <property type="match status" value="1"/>
</dbReference>
<dbReference type="InParanoid" id="Q23K98"/>
<feature type="domain" description="Ion transport" evidence="7">
    <location>
        <begin position="2515"/>
        <end position="2700"/>
    </location>
</feature>
<dbReference type="HOGENOM" id="CLU_000206_1_0_1"/>
<sequence length="2827" mass="330286">MSQVKFGDYITIQGTLLDKNNTNGAHYGYMCTTGFTNNEIYLEKQSKSIFANTSNQDQQISQKPEDNVFSIKNYREYVFQIWPKLDYDAHKKYSKLLEEKNQIQKKLKSSKDNIDISEEDQERMKEYLNEVREKIKIAKIAKESEKANNLKQLESVKGNFVCYGQEIFLMHADSQSFLNGLLQASVSEKSAFMLQVTKFFQRGMVFKFQPKYKLRKEGEIIQYKDQISIFNVKQQCWANFVPSNITQQDKIIQGPTPTNYYQSIDFQKYQNRQRVEVFLTKVKEAFWQIHIHSDYIQNQETSIKGGDLIYLYHTELQGALTADISYDNKKGYSEAYIRKYQGEYELEKYSVASIWEIEKDSCFDRGSNIPVSSLSNQDKKSTQSFKIRHFLTGKVLSIQQVNQGQYIPCLAKDDLTTLENSSKIQFVSTQNDENEIMEDNHCYLIKINDQFIQANSSIQYTVQKHEKNSENKLNVTDFKDVTENMIYKPIDDSEFEVYRNGLTCVDKGSTEENAFQVIKLTEEEKQNILYVNSSLNILHKFLQKLRNVPYREPLPKKEYIKKVGQILSDLVLFVVKTESKNPLECEGIPIPKRQKIMKDYKFIELLVDLLYYPFKTEVYKMKELDQIDPDTVKIFKLCNVLINNSIKEYRPNEIYASQWINLLIFQSEMTEGYCDIGSEETLTELIDNNKKILETIDEVTVNKFLQMLMENQNKKYVKLIRALILCNGQPVHNQELISNYLLSGMDAISNDEDETGQVSQNKVSQVLQRQVDINKPLIIQAVKYINGEVWVQSPFKENYGKFMLLSKFQEMSTESQENLDKFEYFSEMIGMLSDLCKSRNYTAINQLVHVYKRRVCFEIVQNSLFDPYLRRSFVMLIHTMYLDISDFKKFSLPNNIRVWTEIEKAKSIVSVYDQQQNLEKVMGLNSFVSPLLYASNHLKVFSIEYIIGIAKSKYMSSLKEPENLLTYSILQMIQDLVDFGFFDNSDELESLVKNIIKILDSSLDVGNQNEEEAAEEVVKLLSCRTTISKGNIPQALKKLNHIQISRFTGRYEHTEDNLIVHECKTICCEILKKVILIRNDMRITQFMKKFKNEFDLITTFKPMNKNSKKKPSMKPLEIENPIQQFQRKRNPSDTPNSVNQSHIQGDKSPLINEVFSNQLKIEEGIQDVSEQERRQISQALAKRSQEMLDEIFFQNTIKLRGCLKVDVVAIFQDLTLYQNSDLVNNSFEILNMLFTERQEILNLLQNLQLLEDHEQIQSYFSMKQIQDNLSEQVEKSENWLFKYEEANIKEAVKVEINLQQIVQIQAQKLQGLPLPVIGIEQGEDTGRLLNQKQDYNQGIRQEAINFIEQLFEEDEVKNQYSQELIRNSYLYQQIIDLLNYDANTFTRKRQEEGINKLNFNDTSVFIRILRLCYKILGRLVIGNKQNQILLTDQVTDFIFKHMKYLPQSYPHLLLDPLIEQNSLLIMHEEICRKFVKEIFNCINILKSHNILNLVSCYLDILKKIPYVNDIIVKENQTIIMDLLTSKENQNLLSFINFDDPSYKQLIHSSQQFQNFVDSGQEEIIDVPQELDYFDSLLSLMAAVCDSKNNATESKAQSYISLYQLKELLIKFKNCFYVKRSLYFFFFHVYLDTEKEMSDQLLEIKKFIIQSIEDDLILITNNLDVQDIQLLNYKGKISLQKIKLEYIFESLFLCVDTILCKKLLDTSSEKQFLTQLLESIIKVSQLSVLKQTHKRKLKGILIQLVVRGFTSIQKLKQHNINSQIIPNLLEVRQTQKNLQDYFSTTIQISHESTVQLSQKQATLLDVIKKLKKSEILQEEIRKEFKNFVDYFTDIKYISLKAFQGLCTIEFSELTTAMIKLMVQNRFVNDYDNTQNELEKKRLQVLRQIIELENPESNDSIDLWDSLEGFEEEIIKRQNQLIQQGVAEMIVEIIKDPQASSDIKEEAILLGIALLIGGNAKTQDEFLKALSSDSNNQFLGVLYDMITRGLLLIKKNMSKLNKQVEFKLIEEQKQALDQQINLNDEDFDDKLSDDEAADVMDSQDDDEESQIPQNVIQEIRRIRRVYRLLQLFCEGHNNQFQNHLRQQIIDQQESGKSIDFIMNTTILFSSAVKYLNIHCIDLIDQILDFLIESIQGPCVENQITMCRGKINETCKDLLQKFQGNQEQNKQYYILGFDTEENKEELESLISKSFKLLYSLIEGDPSKDILQQMCQTLDFNHLFQILDDKFKKILQQLNISFVQTLNFSDEKIRKIVDRLDSHFDESLEGVFDIYLLISTLSDKDENVKQLLENPPDEYVSALKFFKYNTASIEVVFKNNLIRVYFPIQPICRLLSKNSRATLMEEIPRSTTSEKIEGLVEATIDLFDEMEHLAFLKKQIFNFSSNRLQALMLISYTFALAINLTILFTYKLTFEEFQKAKNYINPGALTTTVVFGIIQFITVLIIILFYIIIHGPLIIKRSWHAIQEENEKFKKPQEEERIIEAKYLSLRDAVSVLMTKGPNAEEFWKSGKRDFGHFFVAFFYYWRNFQTMMRQGSFIYLLFYVIVSAMGLFVSDITYCLLLLDIIARFPTLQNVVKAVTTNIRQIGLTTLLGAVLIYIYSIFAFYFSDQTYKTTEVYGLDGEKGDQNTCTTLFQCYLYTLNQGLLHAAGIGEAIAKPSYEDPSTFIFRYFFDLSFFMIINIMFLNFIFGIIIDTFAQLRDEKQKKEEDKNNVCFICGLSRNEFDKVPGGFTIHIEKQHQLWYYVYYIYHLKCKDSTEYNGVESYIQDLLNKQQTTWFPLLKALSLSKSEDQNQESQIENKFEKLKSGLKDVTSKVEKISSKKIEKKKNK</sequence>
<dbReference type="eggNOG" id="KOG3533">
    <property type="taxonomic scope" value="Eukaryota"/>
</dbReference>
<organism evidence="10 11">
    <name type="scientific">Tetrahymena thermophila (strain SB210)</name>
    <dbReference type="NCBI Taxonomy" id="312017"/>
    <lineage>
        <taxon>Eukaryota</taxon>
        <taxon>Sar</taxon>
        <taxon>Alveolata</taxon>
        <taxon>Ciliophora</taxon>
        <taxon>Intramacronucleata</taxon>
        <taxon>Oligohymenophorea</taxon>
        <taxon>Hymenostomatida</taxon>
        <taxon>Tetrahymenina</taxon>
        <taxon>Tetrahymenidae</taxon>
        <taxon>Tetrahymena</taxon>
    </lineage>
</organism>
<evidence type="ECO:0000256" key="3">
    <source>
        <dbReference type="ARBA" id="ARBA00022989"/>
    </source>
</evidence>
<dbReference type="Proteomes" id="UP000009168">
    <property type="component" value="Unassembled WGS sequence"/>
</dbReference>
<evidence type="ECO:0000259" key="9">
    <source>
        <dbReference type="Pfam" id="PF08709"/>
    </source>
</evidence>
<dbReference type="KEGG" id="tet:TTHERM_00194370"/>
<evidence type="ECO:0000313" key="11">
    <source>
        <dbReference type="Proteomes" id="UP000009168"/>
    </source>
</evidence>
<dbReference type="Pfam" id="PF00520">
    <property type="entry name" value="Ion_trans"/>
    <property type="match status" value="1"/>
</dbReference>
<dbReference type="EMBL" id="GG662673">
    <property type="protein sequence ID" value="EAR96945.2"/>
    <property type="molecule type" value="Genomic_DNA"/>
</dbReference>
<protein>
    <submittedName>
        <fullName evidence="10">Cation channel family protein</fullName>
    </submittedName>
</protein>
<dbReference type="GO" id="GO:0005783">
    <property type="term" value="C:endoplasmic reticulum"/>
    <property type="evidence" value="ECO:0007669"/>
    <property type="project" value="InterPro"/>
</dbReference>
<dbReference type="InterPro" id="IPR035910">
    <property type="entry name" value="RyR/IP3R_RIH_dom_sf"/>
</dbReference>
<dbReference type="SUPFAM" id="SSF100909">
    <property type="entry name" value="IP3 receptor type 1 binding core, domain 2"/>
    <property type="match status" value="2"/>
</dbReference>
<accession>Q23K98</accession>
<evidence type="ECO:0000256" key="2">
    <source>
        <dbReference type="ARBA" id="ARBA00022692"/>
    </source>
</evidence>
<gene>
    <name evidence="10" type="ORF">TTHERM_00194370</name>
</gene>
<feature type="transmembrane region" description="Helical" evidence="6">
    <location>
        <begin position="2583"/>
        <end position="2604"/>
    </location>
</feature>
<evidence type="ECO:0000256" key="5">
    <source>
        <dbReference type="SAM" id="Coils"/>
    </source>
</evidence>
<evidence type="ECO:0000313" key="10">
    <source>
        <dbReference type="EMBL" id="EAR96945.2"/>
    </source>
</evidence>
<feature type="domain" description="RyR/IP3R Homology associated" evidence="8">
    <location>
        <begin position="2055"/>
        <end position="2156"/>
    </location>
</feature>
<feature type="coiled-coil region" evidence="5">
    <location>
        <begin position="93"/>
        <end position="148"/>
    </location>
</feature>
<proteinExistence type="predicted"/>
<keyword evidence="2 6" id="KW-0812">Transmembrane</keyword>
<dbReference type="Pfam" id="PF08454">
    <property type="entry name" value="RIH_assoc"/>
    <property type="match status" value="1"/>
</dbReference>
<evidence type="ECO:0000256" key="4">
    <source>
        <dbReference type="ARBA" id="ARBA00023136"/>
    </source>
</evidence>
<dbReference type="InterPro" id="IPR013662">
    <property type="entry name" value="RIH_assoc-dom"/>
</dbReference>
<keyword evidence="3 6" id="KW-1133">Transmembrane helix</keyword>